<evidence type="ECO:0000256" key="8">
    <source>
        <dbReference type="RuleBase" id="RU365033"/>
    </source>
</evidence>
<dbReference type="EMBL" id="JABANM010031564">
    <property type="protein sequence ID" value="KAF4704354.1"/>
    <property type="molecule type" value="Genomic_DNA"/>
</dbReference>
<dbReference type="PANTHER" id="PTHR15749">
    <property type="entry name" value="FANCONI-ASSOCIATED NUCLEASE 1"/>
    <property type="match status" value="1"/>
</dbReference>
<evidence type="ECO:0000256" key="6">
    <source>
        <dbReference type="ARBA" id="ARBA00022842"/>
    </source>
</evidence>
<keyword evidence="7 8" id="KW-0464">Manganese</keyword>
<proteinExistence type="inferred from homology"/>
<comment type="similarity">
    <text evidence="2 8">Belongs to the FAN1 family.</text>
</comment>
<evidence type="ECO:0000256" key="2">
    <source>
        <dbReference type="ARBA" id="ARBA00005533"/>
    </source>
</evidence>
<dbReference type="Pfam" id="PF08774">
    <property type="entry name" value="VRR_NUC"/>
    <property type="match status" value="1"/>
</dbReference>
<name>A0A7J6Q705_PEROL</name>
<evidence type="ECO:0000256" key="5">
    <source>
        <dbReference type="ARBA" id="ARBA00022801"/>
    </source>
</evidence>
<sequence>MTESPVVLLSSDSDTAEADSPLVKGHEAHAAAGEALICACELIMDDLARRERSQPLKGYTSYLHEEEHSLLKAVNGLSLTAVRRLAALAGRKWPKWHTTDGAGDEELFQRGFIYHTRLSPAEYILTYEEPEVLSGFDPIGWKPELLLLLQGGGLMTNLLLSLDATALRRLAVALGLPNSGTKASLLKAIRSEFSGRQRTLGRSAGFLDMSMVLAALRQPSYVRLTVVAVRAFAIVTALLEVLGGSPQEYTSSTAAFRLGIIPKSLVLSKAGKFGSAFQHASLSTIPWLLDRGEYELLRVGLYGNHLWELGSRGATGLAALGRTIMNFVDVHLDDVTLRLESLEPWQSRLTCWWHLASVVWHSVWALERAKQWEQAVITLRWLIDKMPSTLQDPSRLAKYLHRLRIDLGHLGRQGEFKGILAKACMEEIDLDAGPSQQLESIVTIPYPEMSALKGGGPQALDIVVNQYAIADCGPGRSYGRVEAATLRHLGWPGVHDEGGLVRRLMSLLLWRDLIEDAEGRGTVVSPCQLHPGDLYAEGYLDRAVRVRARLEEISRLETHQLALEVIRASREVEQPPLRFVGLTWIHTSSSPGDQEGAIQQVEPWSPEALAGLAQCMGAGILVRVFTRILSDMRYWGGGMPDLTLWQGQRVRFVEVKGPGDDLSARQRGWIAELMRCGADAEVAYITEPGKKRPRKKKR</sequence>
<dbReference type="GO" id="GO:0004528">
    <property type="term" value="F:phosphodiesterase I activity"/>
    <property type="evidence" value="ECO:0007669"/>
    <property type="project" value="UniProtKB-EC"/>
</dbReference>
<evidence type="ECO:0000256" key="1">
    <source>
        <dbReference type="ARBA" id="ARBA00000983"/>
    </source>
</evidence>
<comment type="subcellular location">
    <subcellularLocation>
        <location evidence="8">Nucleus</location>
    </subcellularLocation>
</comment>
<dbReference type="PROSITE" id="PS50800">
    <property type="entry name" value="SAP"/>
    <property type="match status" value="1"/>
</dbReference>
<evidence type="ECO:0000313" key="12">
    <source>
        <dbReference type="Proteomes" id="UP000553632"/>
    </source>
</evidence>
<dbReference type="AlphaFoldDB" id="A0A7J6Q705"/>
<keyword evidence="3 8" id="KW-0540">Nuclease</keyword>
<dbReference type="EC" id="3.1.4.1" evidence="8"/>
<protein>
    <recommendedName>
        <fullName evidence="8">Fanconi-associated nuclease</fullName>
        <ecNumber evidence="8">3.1.4.1</ecNumber>
    </recommendedName>
</protein>
<dbReference type="SMART" id="SM00990">
    <property type="entry name" value="VRR_NUC"/>
    <property type="match status" value="1"/>
</dbReference>
<evidence type="ECO:0000313" key="11">
    <source>
        <dbReference type="EMBL" id="KAF4750084.1"/>
    </source>
</evidence>
<gene>
    <name evidence="10" type="primary">FAN1_2</name>
    <name evidence="10" type="ORF">FOZ62_026899</name>
    <name evidence="11" type="ORF">FOZ63_017242</name>
</gene>
<comment type="caution">
    <text evidence="10">The sequence shown here is derived from an EMBL/GenBank/DDBJ whole genome shotgun (WGS) entry which is preliminary data.</text>
</comment>
<dbReference type="Proteomes" id="UP000574390">
    <property type="component" value="Unassembled WGS sequence"/>
</dbReference>
<dbReference type="Proteomes" id="UP000553632">
    <property type="component" value="Unassembled WGS sequence"/>
</dbReference>
<evidence type="ECO:0000313" key="13">
    <source>
        <dbReference type="Proteomes" id="UP000574390"/>
    </source>
</evidence>
<evidence type="ECO:0000313" key="10">
    <source>
        <dbReference type="EMBL" id="KAF4704354.1"/>
    </source>
</evidence>
<dbReference type="InterPro" id="IPR011856">
    <property type="entry name" value="tRNA_endonuc-like_dom_sf"/>
</dbReference>
<comment type="catalytic activity">
    <reaction evidence="1 8">
        <text>Hydrolytically removes 5'-nucleotides successively from the 3'-hydroxy termini of 3'-hydroxy-terminated oligonucleotides.</text>
        <dbReference type="EC" id="3.1.4.1"/>
    </reaction>
</comment>
<keyword evidence="4 8" id="KW-0479">Metal-binding</keyword>
<dbReference type="PANTHER" id="PTHR15749:SF4">
    <property type="entry name" value="FANCONI-ASSOCIATED NUCLEASE 1"/>
    <property type="match status" value="1"/>
</dbReference>
<dbReference type="GO" id="GO:0008409">
    <property type="term" value="F:5'-3' exonuclease activity"/>
    <property type="evidence" value="ECO:0007669"/>
    <property type="project" value="TreeGrafter"/>
</dbReference>
<dbReference type="InterPro" id="IPR014883">
    <property type="entry name" value="VRR_NUC"/>
</dbReference>
<dbReference type="GO" id="GO:0005634">
    <property type="term" value="C:nucleus"/>
    <property type="evidence" value="ECO:0007669"/>
    <property type="project" value="UniProtKB-SubCell"/>
</dbReference>
<keyword evidence="12" id="KW-1185">Reference proteome</keyword>
<comment type="function">
    <text evidence="8">Nuclease required for the repair of DNA interstrand cross-links (ICL). Acts as a 5'-3' exonuclease that anchors at a cut end of DNA and cleaves DNA successively at every third nucleotide, allowing to excise an ICL from one strand through flanking incisions.</text>
</comment>
<dbReference type="InterPro" id="IPR003034">
    <property type="entry name" value="SAP_dom"/>
</dbReference>
<dbReference type="GO" id="GO:0070336">
    <property type="term" value="F:flap-structured DNA binding"/>
    <property type="evidence" value="ECO:0007669"/>
    <property type="project" value="TreeGrafter"/>
</dbReference>
<reference evidence="12 13" key="1">
    <citation type="submission" date="2020-04" db="EMBL/GenBank/DDBJ databases">
        <title>Perkinsus olseni comparative genomics.</title>
        <authorList>
            <person name="Bogema D.R."/>
        </authorList>
    </citation>
    <scope>NUCLEOTIDE SEQUENCE [LARGE SCALE GENOMIC DNA]</scope>
    <source>
        <strain evidence="10">ATCC PRA-205</strain>
        <strain evidence="11 12">ATCC PRA-207</strain>
    </source>
</reference>
<keyword evidence="8" id="KW-0227">DNA damage</keyword>
<evidence type="ECO:0000256" key="3">
    <source>
        <dbReference type="ARBA" id="ARBA00022722"/>
    </source>
</evidence>
<keyword evidence="8" id="KW-0539">Nucleus</keyword>
<keyword evidence="8" id="KW-0234">DNA repair</keyword>
<feature type="domain" description="SAP" evidence="9">
    <location>
        <begin position="159"/>
        <end position="193"/>
    </location>
</feature>
<comment type="cofactor">
    <cofactor evidence="8">
        <name>Mg(2+)</name>
        <dbReference type="ChEBI" id="CHEBI:18420"/>
    </cofactor>
    <cofactor evidence="8">
        <name>Mn(2+)</name>
        <dbReference type="ChEBI" id="CHEBI:29035"/>
    </cofactor>
</comment>
<evidence type="ECO:0000256" key="4">
    <source>
        <dbReference type="ARBA" id="ARBA00022723"/>
    </source>
</evidence>
<dbReference type="Gene3D" id="3.40.1350.10">
    <property type="match status" value="1"/>
</dbReference>
<dbReference type="GO" id="GO:0017108">
    <property type="term" value="F:5'-flap endonuclease activity"/>
    <property type="evidence" value="ECO:0007669"/>
    <property type="project" value="TreeGrafter"/>
</dbReference>
<dbReference type="OMA" id="FETIACT"/>
<evidence type="ECO:0000259" key="9">
    <source>
        <dbReference type="PROSITE" id="PS50800"/>
    </source>
</evidence>
<keyword evidence="6 8" id="KW-0460">Magnesium</keyword>
<dbReference type="EMBL" id="JABANO010007447">
    <property type="protein sequence ID" value="KAF4750084.1"/>
    <property type="molecule type" value="Genomic_DNA"/>
</dbReference>
<dbReference type="InterPro" id="IPR033315">
    <property type="entry name" value="Fan1-like"/>
</dbReference>
<organism evidence="10 13">
    <name type="scientific">Perkinsus olseni</name>
    <name type="common">Perkinsus atlanticus</name>
    <dbReference type="NCBI Taxonomy" id="32597"/>
    <lineage>
        <taxon>Eukaryota</taxon>
        <taxon>Sar</taxon>
        <taxon>Alveolata</taxon>
        <taxon>Perkinsozoa</taxon>
        <taxon>Perkinsea</taxon>
        <taxon>Perkinsida</taxon>
        <taxon>Perkinsidae</taxon>
        <taxon>Perkinsus</taxon>
    </lineage>
</organism>
<keyword evidence="5 8" id="KW-0378">Hydrolase</keyword>
<evidence type="ECO:0000256" key="7">
    <source>
        <dbReference type="ARBA" id="ARBA00023211"/>
    </source>
</evidence>
<dbReference type="GO" id="GO:0036297">
    <property type="term" value="P:interstrand cross-link repair"/>
    <property type="evidence" value="ECO:0007669"/>
    <property type="project" value="InterPro"/>
</dbReference>
<dbReference type="GO" id="GO:0046872">
    <property type="term" value="F:metal ion binding"/>
    <property type="evidence" value="ECO:0007669"/>
    <property type="project" value="UniProtKB-KW"/>
</dbReference>
<accession>A0A7J6Q705</accession>